<evidence type="ECO:0000313" key="3">
    <source>
        <dbReference type="Proteomes" id="UP000439903"/>
    </source>
</evidence>
<accession>A0A8H4EL80</accession>
<dbReference type="AlphaFoldDB" id="A0A8H4EL80"/>
<dbReference type="OrthoDB" id="10625545at2759"/>
<comment type="caution">
    <text evidence="2">The sequence shown here is derived from an EMBL/GenBank/DDBJ whole genome shotgun (WGS) entry which is preliminary data.</text>
</comment>
<protein>
    <submittedName>
        <fullName evidence="2">Uncharacterized protein</fullName>
    </submittedName>
</protein>
<dbReference type="Proteomes" id="UP000439903">
    <property type="component" value="Unassembled WGS sequence"/>
</dbReference>
<reference evidence="2 3" key="1">
    <citation type="journal article" date="2019" name="Environ. Microbiol.">
        <title>At the nexus of three kingdoms: the genome of the mycorrhizal fungus Gigaspora margarita provides insights into plant, endobacterial and fungal interactions.</title>
        <authorList>
            <person name="Venice F."/>
            <person name="Ghignone S."/>
            <person name="Salvioli di Fossalunga A."/>
            <person name="Amselem J."/>
            <person name="Novero M."/>
            <person name="Xianan X."/>
            <person name="Sedzielewska Toro K."/>
            <person name="Morin E."/>
            <person name="Lipzen A."/>
            <person name="Grigoriev I.V."/>
            <person name="Henrissat B."/>
            <person name="Martin F.M."/>
            <person name="Bonfante P."/>
        </authorList>
    </citation>
    <scope>NUCLEOTIDE SEQUENCE [LARGE SCALE GENOMIC DNA]</scope>
    <source>
        <strain evidence="2 3">BEG34</strain>
    </source>
</reference>
<evidence type="ECO:0000313" key="2">
    <source>
        <dbReference type="EMBL" id="KAF0510311.1"/>
    </source>
</evidence>
<organism evidence="2 3">
    <name type="scientific">Gigaspora margarita</name>
    <dbReference type="NCBI Taxonomy" id="4874"/>
    <lineage>
        <taxon>Eukaryota</taxon>
        <taxon>Fungi</taxon>
        <taxon>Fungi incertae sedis</taxon>
        <taxon>Mucoromycota</taxon>
        <taxon>Glomeromycotina</taxon>
        <taxon>Glomeromycetes</taxon>
        <taxon>Diversisporales</taxon>
        <taxon>Gigasporaceae</taxon>
        <taxon>Gigaspora</taxon>
    </lineage>
</organism>
<sequence length="311" mass="35817">MRPPAHYDSSNRRRNLPVRPSQKKSNNYEAYSIREEIKHLVNRYSKVEELYNRCVTLAKTLTDEQAANDVQFYEYLKIVLEILEDLIDEGRITKDIDNEPNSKADNNPEENEALKIVVKVAKMDHMDKIFESEDVKILDEEYYTEKAPDNELLEILWKNYSSPTACLDNIEKTQSQEINPEEEPLEPKLGPSLAEVLDKSDCETLVRNDGEEVSNLSYLTGVGAKLDKSRTISHQIAMDENNAKVETDKLNIFVHHQKAAKDKLKTLKLYMNSAKSSNSDGQYHHGWCYQDNAQIQEGPHTTRNKKTKLDN</sequence>
<feature type="region of interest" description="Disordered" evidence="1">
    <location>
        <begin position="1"/>
        <end position="27"/>
    </location>
</feature>
<proteinExistence type="predicted"/>
<dbReference type="EMBL" id="WTPW01000448">
    <property type="protein sequence ID" value="KAF0510311.1"/>
    <property type="molecule type" value="Genomic_DNA"/>
</dbReference>
<evidence type="ECO:0000256" key="1">
    <source>
        <dbReference type="SAM" id="MobiDB-lite"/>
    </source>
</evidence>
<gene>
    <name evidence="2" type="ORF">F8M41_018423</name>
</gene>
<name>A0A8H4EL80_GIGMA</name>
<keyword evidence="3" id="KW-1185">Reference proteome</keyword>